<evidence type="ECO:0000313" key="3">
    <source>
        <dbReference type="Proteomes" id="UP000326799"/>
    </source>
</evidence>
<dbReference type="Proteomes" id="UP000326799">
    <property type="component" value="Unassembled WGS sequence"/>
</dbReference>
<accession>A0A5N6F101</accession>
<keyword evidence="1" id="KW-0472">Membrane</keyword>
<feature type="transmembrane region" description="Helical" evidence="1">
    <location>
        <begin position="26"/>
        <end position="47"/>
    </location>
</feature>
<proteinExistence type="predicted"/>
<keyword evidence="3" id="KW-1185">Reference proteome</keyword>
<name>A0A5N6F101_9EURO</name>
<dbReference type="AlphaFoldDB" id="A0A5N6F101"/>
<protein>
    <submittedName>
        <fullName evidence="2">Uncharacterized protein</fullName>
    </submittedName>
</protein>
<dbReference type="EMBL" id="ML733406">
    <property type="protein sequence ID" value="KAB8223307.1"/>
    <property type="molecule type" value="Genomic_DNA"/>
</dbReference>
<evidence type="ECO:0000256" key="1">
    <source>
        <dbReference type="SAM" id="Phobius"/>
    </source>
</evidence>
<evidence type="ECO:0000313" key="2">
    <source>
        <dbReference type="EMBL" id="KAB8223307.1"/>
    </source>
</evidence>
<sequence>MRDQLRRVGEDLSKPRFSMLPYSSSAFFSFSLFPPLLSFSSFFLDLVDETPRDGPRKPFPKKGIINNWQRHYLTEINRVKYPGEEVQMSLNLG</sequence>
<organism evidence="2 3">
    <name type="scientific">Aspergillus novoparasiticus</name>
    <dbReference type="NCBI Taxonomy" id="986946"/>
    <lineage>
        <taxon>Eukaryota</taxon>
        <taxon>Fungi</taxon>
        <taxon>Dikarya</taxon>
        <taxon>Ascomycota</taxon>
        <taxon>Pezizomycotina</taxon>
        <taxon>Eurotiomycetes</taxon>
        <taxon>Eurotiomycetidae</taxon>
        <taxon>Eurotiales</taxon>
        <taxon>Aspergillaceae</taxon>
        <taxon>Aspergillus</taxon>
        <taxon>Aspergillus subgen. Circumdati</taxon>
    </lineage>
</organism>
<reference evidence="2 3" key="1">
    <citation type="submission" date="2019-04" db="EMBL/GenBank/DDBJ databases">
        <title>Fungal friends and foes A comparative genomics study of 23 Aspergillus species from section Flavi.</title>
        <authorList>
            <consortium name="DOE Joint Genome Institute"/>
            <person name="Kjaerbolling I."/>
            <person name="Vesth T.C."/>
            <person name="Frisvad J.C."/>
            <person name="Nybo J.L."/>
            <person name="Theobald S."/>
            <person name="Kildgaard S."/>
            <person name="Petersen T.I."/>
            <person name="Kuo A."/>
            <person name="Sato A."/>
            <person name="Lyhne E.K."/>
            <person name="Kogle M.E."/>
            <person name="Wiebenga A."/>
            <person name="Kun R.S."/>
            <person name="Lubbers R.J."/>
            <person name="Makela M.R."/>
            <person name="Barry K."/>
            <person name="Chovatia M."/>
            <person name="Clum A."/>
            <person name="Daum C."/>
            <person name="Haridas S."/>
            <person name="He G."/>
            <person name="LaButti K."/>
            <person name="Lipzen A."/>
            <person name="Mondo S."/>
            <person name="Pangilinan J."/>
            <person name="Riley R."/>
            <person name="Salamov A."/>
            <person name="Simmons B.A."/>
            <person name="Magnuson J.K."/>
            <person name="Henrissat B."/>
            <person name="Mortensen U.H."/>
            <person name="Larsen T.O."/>
            <person name="De vries R.P."/>
            <person name="Grigoriev I.V."/>
            <person name="Machida M."/>
            <person name="Baker S.E."/>
            <person name="Andersen M.R."/>
        </authorList>
    </citation>
    <scope>NUCLEOTIDE SEQUENCE [LARGE SCALE GENOMIC DNA]</scope>
    <source>
        <strain evidence="2 3">CBS 126849</strain>
    </source>
</reference>
<keyword evidence="1" id="KW-0812">Transmembrane</keyword>
<gene>
    <name evidence="2" type="ORF">BDV33DRAFT_39530</name>
</gene>
<keyword evidence="1" id="KW-1133">Transmembrane helix</keyword>